<reference evidence="2 3" key="1">
    <citation type="submission" date="2023-12" db="EMBL/GenBank/DDBJ databases">
        <title>Marinobacter qingdaonensis sp. nov., isolated from the intertidal sediment of Qingdao, PR China.</title>
        <authorList>
            <person name="Li Y."/>
        </authorList>
    </citation>
    <scope>NUCLEOTIDE SEQUENCE [LARGE SCALE GENOMIC DNA]</scope>
    <source>
        <strain evidence="2 3">ASW11-75</strain>
    </source>
</reference>
<proteinExistence type="predicted"/>
<dbReference type="EMBL" id="JAYDCJ010000005">
    <property type="protein sequence ID" value="MEA1082625.1"/>
    <property type="molecule type" value="Genomic_DNA"/>
</dbReference>
<protein>
    <recommendedName>
        <fullName evidence="4">Sporulation related domain-containing protein</fullName>
    </recommendedName>
</protein>
<dbReference type="RefSeq" id="WP_322857104.1">
    <property type="nucleotide sequence ID" value="NZ_JAYDCJ010000005.1"/>
</dbReference>
<organism evidence="2 3">
    <name type="scientific">Marinobacter qingdaonensis</name>
    <dbReference type="NCBI Taxonomy" id="3108486"/>
    <lineage>
        <taxon>Bacteria</taxon>
        <taxon>Pseudomonadati</taxon>
        <taxon>Pseudomonadota</taxon>
        <taxon>Gammaproteobacteria</taxon>
        <taxon>Pseudomonadales</taxon>
        <taxon>Marinobacteraceae</taxon>
        <taxon>Marinobacter</taxon>
    </lineage>
</organism>
<evidence type="ECO:0000313" key="3">
    <source>
        <dbReference type="Proteomes" id="UP001305746"/>
    </source>
</evidence>
<evidence type="ECO:0000256" key="1">
    <source>
        <dbReference type="SAM" id="MobiDB-lite"/>
    </source>
</evidence>
<dbReference type="Proteomes" id="UP001305746">
    <property type="component" value="Unassembled WGS sequence"/>
</dbReference>
<comment type="caution">
    <text evidence="2">The sequence shown here is derived from an EMBL/GenBank/DDBJ whole genome shotgun (WGS) entry which is preliminary data.</text>
</comment>
<sequence length="238" mass="25494">MRWLVLFLVLVNIVVWYGAEALQPPPVSGAVGAGNLPRVASLKSEAPPEPPEPASDAAGAAPVQAAAAQSQPEPPGLACVRLGWFDSREVGEALVASQPLADEVGMVLEERVRELPSFHWVIIPPQPRPVALKQFRGIQRQGIDSYLVTEGENRNAISLGLFESRSAAISVLEEKKGQNLNAVLANFPRNQISYALVFKAEPDLAEDLVQAVEAGRGSNFDFIEINPCEGVATAEKSP</sequence>
<gene>
    <name evidence="2" type="ORF">U5822_18330</name>
</gene>
<evidence type="ECO:0008006" key="4">
    <source>
        <dbReference type="Google" id="ProtNLM"/>
    </source>
</evidence>
<feature type="region of interest" description="Disordered" evidence="1">
    <location>
        <begin position="41"/>
        <end position="74"/>
    </location>
</feature>
<keyword evidence="3" id="KW-1185">Reference proteome</keyword>
<feature type="compositionally biased region" description="Low complexity" evidence="1">
    <location>
        <begin position="54"/>
        <end position="71"/>
    </location>
</feature>
<evidence type="ECO:0000313" key="2">
    <source>
        <dbReference type="EMBL" id="MEA1082625.1"/>
    </source>
</evidence>
<accession>A0ABU5P3I0</accession>
<name>A0ABU5P3I0_9GAMM</name>